<dbReference type="HOGENOM" id="CLU_3148203_0_0_3"/>
<feature type="region of interest" description="Disordered" evidence="1">
    <location>
        <begin position="1"/>
        <end position="21"/>
    </location>
</feature>
<dbReference type="KEGG" id="amr:AM1_5669"/>
<keyword evidence="3" id="KW-1185">Reference proteome</keyword>
<protein>
    <submittedName>
        <fullName evidence="2">Uncharacterized protein</fullName>
    </submittedName>
</protein>
<feature type="compositionally biased region" description="Low complexity" evidence="1">
    <location>
        <begin position="1"/>
        <end position="19"/>
    </location>
</feature>
<dbReference type="RefSeq" id="WP_012165834.1">
    <property type="nucleotide sequence ID" value="NC_009925.1"/>
</dbReference>
<dbReference type="AlphaFoldDB" id="B0CG63"/>
<evidence type="ECO:0000256" key="1">
    <source>
        <dbReference type="SAM" id="MobiDB-lite"/>
    </source>
</evidence>
<dbReference type="Proteomes" id="UP000000268">
    <property type="component" value="Chromosome"/>
</dbReference>
<sequence length="48" mass="5424">MTQIKPQTTPTTTTELLTKQGQADAKTATWEQYCAINDWSDACRVYDV</sequence>
<dbReference type="EMBL" id="CP000828">
    <property type="protein sequence ID" value="ABW30616.1"/>
    <property type="molecule type" value="Genomic_DNA"/>
</dbReference>
<gene>
    <name evidence="2" type="ordered locus">AM1_5669</name>
</gene>
<organism evidence="2 3">
    <name type="scientific">Acaryochloris marina (strain MBIC 11017)</name>
    <dbReference type="NCBI Taxonomy" id="329726"/>
    <lineage>
        <taxon>Bacteria</taxon>
        <taxon>Bacillati</taxon>
        <taxon>Cyanobacteriota</taxon>
        <taxon>Cyanophyceae</taxon>
        <taxon>Acaryochloridales</taxon>
        <taxon>Acaryochloridaceae</taxon>
        <taxon>Acaryochloris</taxon>
    </lineage>
</organism>
<accession>B0CG63</accession>
<proteinExistence type="predicted"/>
<reference evidence="2 3" key="1">
    <citation type="journal article" date="2008" name="Proc. Natl. Acad. Sci. U.S.A.">
        <title>Niche adaptation and genome expansion in the chlorophyll d-producing cyanobacterium Acaryochloris marina.</title>
        <authorList>
            <person name="Swingley W.D."/>
            <person name="Chen M."/>
            <person name="Cheung P.C."/>
            <person name="Conrad A.L."/>
            <person name="Dejesa L.C."/>
            <person name="Hao J."/>
            <person name="Honchak B.M."/>
            <person name="Karbach L.E."/>
            <person name="Kurdoglu A."/>
            <person name="Lahiri S."/>
            <person name="Mastrian S.D."/>
            <person name="Miyashita H."/>
            <person name="Page L."/>
            <person name="Ramakrishna P."/>
            <person name="Satoh S."/>
            <person name="Sattley W.M."/>
            <person name="Shimada Y."/>
            <person name="Taylor H.L."/>
            <person name="Tomo T."/>
            <person name="Tsuchiya T."/>
            <person name="Wang Z.T."/>
            <person name="Raymond J."/>
            <person name="Mimuro M."/>
            <person name="Blankenship R.E."/>
            <person name="Touchman J.W."/>
        </authorList>
    </citation>
    <scope>NUCLEOTIDE SEQUENCE [LARGE SCALE GENOMIC DNA]</scope>
    <source>
        <strain evidence="3">MBIC 11017</strain>
    </source>
</reference>
<evidence type="ECO:0000313" key="2">
    <source>
        <dbReference type="EMBL" id="ABW30616.1"/>
    </source>
</evidence>
<name>B0CG63_ACAM1</name>
<evidence type="ECO:0000313" key="3">
    <source>
        <dbReference type="Proteomes" id="UP000000268"/>
    </source>
</evidence>